<dbReference type="EMBL" id="WUAV01000005">
    <property type="protein sequence ID" value="KAF1751395.1"/>
    <property type="molecule type" value="Genomic_DNA"/>
</dbReference>
<dbReference type="FunFam" id="1.10.287.70:FF:000235">
    <property type="entry name" value="TWiK family of potassium channels"/>
    <property type="match status" value="1"/>
</dbReference>
<keyword evidence="3 8" id="KW-0812">Transmembrane</keyword>
<evidence type="ECO:0000256" key="7">
    <source>
        <dbReference type="ARBA" id="ARBA00023303"/>
    </source>
</evidence>
<evidence type="ECO:0000256" key="9">
    <source>
        <dbReference type="SAM" id="MobiDB-lite"/>
    </source>
</evidence>
<dbReference type="InterPro" id="IPR003280">
    <property type="entry name" value="2pore_dom_K_chnl"/>
</dbReference>
<dbReference type="RefSeq" id="XP_053581234.1">
    <property type="nucleotide sequence ID" value="XM_053732321.1"/>
</dbReference>
<dbReference type="KEGG" id="crq:GCK72_017949"/>
<dbReference type="SUPFAM" id="SSF81324">
    <property type="entry name" value="Voltage-gated potassium channels"/>
    <property type="match status" value="2"/>
</dbReference>
<evidence type="ECO:0000313" key="13">
    <source>
        <dbReference type="Proteomes" id="UP000483820"/>
    </source>
</evidence>
<dbReference type="PANTHER" id="PTHR11003">
    <property type="entry name" value="POTASSIUM CHANNEL, SUBFAMILY K"/>
    <property type="match status" value="1"/>
</dbReference>
<accession>A0A6A5G9W4</accession>
<keyword evidence="6 10" id="KW-0472">Membrane</keyword>
<dbReference type="AlphaFoldDB" id="A0A6A5G9W4"/>
<evidence type="ECO:0000256" key="1">
    <source>
        <dbReference type="ARBA" id="ARBA00004141"/>
    </source>
</evidence>
<dbReference type="Gene3D" id="1.10.287.70">
    <property type="match status" value="1"/>
</dbReference>
<evidence type="ECO:0000256" key="2">
    <source>
        <dbReference type="ARBA" id="ARBA00022448"/>
    </source>
</evidence>
<dbReference type="GO" id="GO:0030322">
    <property type="term" value="P:stabilization of membrane potential"/>
    <property type="evidence" value="ECO:0007669"/>
    <property type="project" value="TreeGrafter"/>
</dbReference>
<gene>
    <name evidence="12" type="ORF">GCK72_017949</name>
</gene>
<name>A0A6A5G9W4_CAERE</name>
<feature type="domain" description="Potassium channel" evidence="11">
    <location>
        <begin position="219"/>
        <end position="287"/>
    </location>
</feature>
<reference evidence="12 13" key="1">
    <citation type="submission" date="2019-12" db="EMBL/GenBank/DDBJ databases">
        <title>Chromosome-level assembly of the Caenorhabditis remanei genome.</title>
        <authorList>
            <person name="Teterina A.A."/>
            <person name="Willis J.H."/>
            <person name="Phillips P.C."/>
        </authorList>
    </citation>
    <scope>NUCLEOTIDE SEQUENCE [LARGE SCALE GENOMIC DNA]</scope>
    <source>
        <strain evidence="12 13">PX506</strain>
        <tissue evidence="12">Whole organism</tissue>
    </source>
</reference>
<dbReference type="CTD" id="9810662"/>
<feature type="transmembrane region" description="Helical" evidence="10">
    <location>
        <begin position="147"/>
        <end position="164"/>
    </location>
</feature>
<evidence type="ECO:0000313" key="12">
    <source>
        <dbReference type="EMBL" id="KAF1751395.1"/>
    </source>
</evidence>
<dbReference type="InterPro" id="IPR013099">
    <property type="entry name" value="K_chnl_dom"/>
</dbReference>
<feature type="transmembrane region" description="Helical" evidence="10">
    <location>
        <begin position="38"/>
        <end position="60"/>
    </location>
</feature>
<feature type="transmembrane region" description="Helical" evidence="10">
    <location>
        <begin position="242"/>
        <end position="258"/>
    </location>
</feature>
<dbReference type="Pfam" id="PF07885">
    <property type="entry name" value="Ion_trans_2"/>
    <property type="match status" value="2"/>
</dbReference>
<evidence type="ECO:0000256" key="5">
    <source>
        <dbReference type="ARBA" id="ARBA00023065"/>
    </source>
</evidence>
<dbReference type="GeneID" id="9810662"/>
<comment type="similarity">
    <text evidence="8">Belongs to the two pore domain potassium channel (TC 1.A.1.8) family.</text>
</comment>
<feature type="domain" description="Potassium channel" evidence="11">
    <location>
        <begin position="135"/>
        <end position="197"/>
    </location>
</feature>
<protein>
    <recommendedName>
        <fullName evidence="11">Potassium channel domain-containing protein</fullName>
    </recommendedName>
</protein>
<evidence type="ECO:0000256" key="8">
    <source>
        <dbReference type="RuleBase" id="RU003857"/>
    </source>
</evidence>
<evidence type="ECO:0000256" key="6">
    <source>
        <dbReference type="ARBA" id="ARBA00023136"/>
    </source>
</evidence>
<sequence length="433" mass="47706">MARKAGGSAAIMSGQPVVVVKKRSVFWRLRHLTRQGGLHVGLILLCILYVHVGALFFMYYESPEEERIHRKNTKKFASLRENFLSSVERVKLEDAYDERRVNESVSRLIDEYSKHMFQLFKNPVAANMFDCLFYAKSNYTPLWTTDSSLLFTATTIIPVGYGYIAPLTSTGRIVLCIYAAFGIPLALVMMSDVGKFFADAFVKFFHENITAFMVVLIFLLVAYSLIGGIAYSKVTGVSMIEGIYFSTITIFTIGYGDISPAVPVYVVIVFIVFGVALVTIAIDVVAANIIHHIHYMGRQVGKARIIADKMLSMAQKININRGLGLGMAQLGAFARMGMMINVSAMGTTGGGDAQANGSVGGEGGIEMSRKSTWKSKDDEGKTRKSTAFEPDLDFDMIDNRHVSGSSQYLYGFGFDNNAFGSIDAQSDDDSVFM</sequence>
<evidence type="ECO:0000256" key="10">
    <source>
        <dbReference type="SAM" id="Phobius"/>
    </source>
</evidence>
<comment type="caution">
    <text evidence="12">The sequence shown here is derived from an EMBL/GenBank/DDBJ whole genome shotgun (WGS) entry which is preliminary data.</text>
</comment>
<organism evidence="12 13">
    <name type="scientific">Caenorhabditis remanei</name>
    <name type="common">Caenorhabditis vulgaris</name>
    <dbReference type="NCBI Taxonomy" id="31234"/>
    <lineage>
        <taxon>Eukaryota</taxon>
        <taxon>Metazoa</taxon>
        <taxon>Ecdysozoa</taxon>
        <taxon>Nematoda</taxon>
        <taxon>Chromadorea</taxon>
        <taxon>Rhabditida</taxon>
        <taxon>Rhabditina</taxon>
        <taxon>Rhabditomorpha</taxon>
        <taxon>Rhabditoidea</taxon>
        <taxon>Rhabditidae</taxon>
        <taxon>Peloderinae</taxon>
        <taxon>Caenorhabditis</taxon>
    </lineage>
</organism>
<evidence type="ECO:0000259" key="11">
    <source>
        <dbReference type="Pfam" id="PF07885"/>
    </source>
</evidence>
<keyword evidence="4 10" id="KW-1133">Transmembrane helix</keyword>
<keyword evidence="7 8" id="KW-0407">Ion channel</keyword>
<feature type="transmembrane region" description="Helical" evidence="10">
    <location>
        <begin position="171"/>
        <end position="189"/>
    </location>
</feature>
<dbReference type="PANTHER" id="PTHR11003:SF309">
    <property type="entry name" value="POTASSIUM CHANNEL DOMAIN-CONTAINING PROTEIN"/>
    <property type="match status" value="1"/>
</dbReference>
<dbReference type="GO" id="GO:0022841">
    <property type="term" value="F:potassium ion leak channel activity"/>
    <property type="evidence" value="ECO:0007669"/>
    <property type="project" value="TreeGrafter"/>
</dbReference>
<evidence type="ECO:0000256" key="4">
    <source>
        <dbReference type="ARBA" id="ARBA00022989"/>
    </source>
</evidence>
<dbReference type="PRINTS" id="PR01333">
    <property type="entry name" value="2POREKCHANEL"/>
</dbReference>
<dbReference type="GO" id="GO:0005886">
    <property type="term" value="C:plasma membrane"/>
    <property type="evidence" value="ECO:0007669"/>
    <property type="project" value="TreeGrafter"/>
</dbReference>
<feature type="region of interest" description="Disordered" evidence="9">
    <location>
        <begin position="361"/>
        <end position="385"/>
    </location>
</feature>
<keyword evidence="5 8" id="KW-0406">Ion transport</keyword>
<evidence type="ECO:0000256" key="3">
    <source>
        <dbReference type="ARBA" id="ARBA00022692"/>
    </source>
</evidence>
<feature type="transmembrane region" description="Helical" evidence="10">
    <location>
        <begin position="264"/>
        <end position="290"/>
    </location>
</feature>
<keyword evidence="2 8" id="KW-0813">Transport</keyword>
<dbReference type="Proteomes" id="UP000483820">
    <property type="component" value="Chromosome V"/>
</dbReference>
<dbReference type="GO" id="GO:0015271">
    <property type="term" value="F:outward rectifier potassium channel activity"/>
    <property type="evidence" value="ECO:0007669"/>
    <property type="project" value="TreeGrafter"/>
</dbReference>
<proteinExistence type="inferred from homology"/>
<comment type="subcellular location">
    <subcellularLocation>
        <location evidence="1">Membrane</location>
        <topology evidence="1">Multi-pass membrane protein</topology>
    </subcellularLocation>
</comment>
<feature type="transmembrane region" description="Helical" evidence="10">
    <location>
        <begin position="209"/>
        <end position="230"/>
    </location>
</feature>